<evidence type="ECO:0000313" key="2">
    <source>
        <dbReference type="EMBL" id="CDY15323.1"/>
    </source>
</evidence>
<dbReference type="Proteomes" id="UP000028999">
    <property type="component" value="Unassembled WGS sequence"/>
</dbReference>
<organism evidence="2 3">
    <name type="scientific">Brassica napus</name>
    <name type="common">Rape</name>
    <dbReference type="NCBI Taxonomy" id="3708"/>
    <lineage>
        <taxon>Eukaryota</taxon>
        <taxon>Viridiplantae</taxon>
        <taxon>Streptophyta</taxon>
        <taxon>Embryophyta</taxon>
        <taxon>Tracheophyta</taxon>
        <taxon>Spermatophyta</taxon>
        <taxon>Magnoliopsida</taxon>
        <taxon>eudicotyledons</taxon>
        <taxon>Gunneridae</taxon>
        <taxon>Pentapetalae</taxon>
        <taxon>rosids</taxon>
        <taxon>malvids</taxon>
        <taxon>Brassicales</taxon>
        <taxon>Brassicaceae</taxon>
        <taxon>Brassiceae</taxon>
        <taxon>Brassica</taxon>
    </lineage>
</organism>
<accession>A0A078FSP3</accession>
<proteinExistence type="predicted"/>
<sequence length="171" mass="19679">MKPQRQNVLEGASVNDSSPYSMVACFDLSSEKFSFVKFVETFSKSMEYSTKMAVVVERMLIDGLVGTNEIVLSPSITKGPAYVIYYNVERKTTTKVLGNMRSNFAVNQNLWERERSTHTKLLMEFGQCCLRLRTCYRSFIINQGNFTSLQLTPRSQIHSEITRNFLKKIFL</sequence>
<evidence type="ECO:0000313" key="3">
    <source>
        <dbReference type="Proteomes" id="UP000028999"/>
    </source>
</evidence>
<gene>
    <name evidence="2" type="primary">BnaC04g43000D</name>
    <name evidence="1" type="ORF">DARMORV10_C04P61910.1</name>
    <name evidence="2" type="ORF">GSBRNA2T00085599001</name>
</gene>
<dbReference type="PaxDb" id="3708-A0A078FSP3"/>
<dbReference type="EMBL" id="HG994368">
    <property type="protein sequence ID" value="CAF1866023.1"/>
    <property type="molecule type" value="Genomic_DNA"/>
</dbReference>
<evidence type="ECO:0000313" key="1">
    <source>
        <dbReference type="EMBL" id="CAF1866023.1"/>
    </source>
</evidence>
<name>A0A078FSP3_BRANA</name>
<reference evidence="1" key="3">
    <citation type="submission" date="2021-01" db="EMBL/GenBank/DDBJ databases">
        <authorList>
            <consortium name="Genoscope - CEA"/>
            <person name="William W."/>
        </authorList>
    </citation>
    <scope>NUCLEOTIDE SEQUENCE</scope>
</reference>
<dbReference type="Gramene" id="CDY15323">
    <property type="protein sequence ID" value="CDY15323"/>
    <property type="gene ID" value="GSBRNA2T00085599001"/>
</dbReference>
<keyword evidence="3" id="KW-1185">Reference proteome</keyword>
<protein>
    <submittedName>
        <fullName evidence="1">(rape) hypothetical protein</fullName>
    </submittedName>
    <submittedName>
        <fullName evidence="2">BnaC04g43000D protein</fullName>
    </submittedName>
</protein>
<dbReference type="EMBL" id="LK032054">
    <property type="protein sequence ID" value="CDY15323.1"/>
    <property type="molecule type" value="Genomic_DNA"/>
</dbReference>
<reference evidence="2 3" key="1">
    <citation type="journal article" date="2014" name="Science">
        <title>Plant genetics. Early allopolyploid evolution in the post-Neolithic Brassica napus oilseed genome.</title>
        <authorList>
            <person name="Chalhoub B."/>
            <person name="Denoeud F."/>
            <person name="Liu S."/>
            <person name="Parkin I.A."/>
            <person name="Tang H."/>
            <person name="Wang X."/>
            <person name="Chiquet J."/>
            <person name="Belcram H."/>
            <person name="Tong C."/>
            <person name="Samans B."/>
            <person name="Correa M."/>
            <person name="Da Silva C."/>
            <person name="Just J."/>
            <person name="Falentin C."/>
            <person name="Koh C.S."/>
            <person name="Le Clainche I."/>
            <person name="Bernard M."/>
            <person name="Bento P."/>
            <person name="Noel B."/>
            <person name="Labadie K."/>
            <person name="Alberti A."/>
            <person name="Charles M."/>
            <person name="Arnaud D."/>
            <person name="Guo H."/>
            <person name="Daviaud C."/>
            <person name="Alamery S."/>
            <person name="Jabbari K."/>
            <person name="Zhao M."/>
            <person name="Edger P.P."/>
            <person name="Chelaifa H."/>
            <person name="Tack D."/>
            <person name="Lassalle G."/>
            <person name="Mestiri I."/>
            <person name="Schnel N."/>
            <person name="Le Paslier M.C."/>
            <person name="Fan G."/>
            <person name="Renault V."/>
            <person name="Bayer P.E."/>
            <person name="Golicz A.A."/>
            <person name="Manoli S."/>
            <person name="Lee T.H."/>
            <person name="Thi V.H."/>
            <person name="Chalabi S."/>
            <person name="Hu Q."/>
            <person name="Fan C."/>
            <person name="Tollenaere R."/>
            <person name="Lu Y."/>
            <person name="Battail C."/>
            <person name="Shen J."/>
            <person name="Sidebottom C.H."/>
            <person name="Wang X."/>
            <person name="Canaguier A."/>
            <person name="Chauveau A."/>
            <person name="Berard A."/>
            <person name="Deniot G."/>
            <person name="Guan M."/>
            <person name="Liu Z."/>
            <person name="Sun F."/>
            <person name="Lim Y.P."/>
            <person name="Lyons E."/>
            <person name="Town C.D."/>
            <person name="Bancroft I."/>
            <person name="Wang X."/>
            <person name="Meng J."/>
            <person name="Ma J."/>
            <person name="Pires J.C."/>
            <person name="King G.J."/>
            <person name="Brunel D."/>
            <person name="Delourme R."/>
            <person name="Renard M."/>
            <person name="Aury J.M."/>
            <person name="Adams K.L."/>
            <person name="Batley J."/>
            <person name="Snowdon R.J."/>
            <person name="Tost J."/>
            <person name="Edwards D."/>
            <person name="Zhou Y."/>
            <person name="Hua W."/>
            <person name="Sharpe A.G."/>
            <person name="Paterson A.H."/>
            <person name="Guan C."/>
            <person name="Wincker P."/>
        </authorList>
    </citation>
    <scope>NUCLEOTIDE SEQUENCE [LARGE SCALE GENOMIC DNA]</scope>
    <source>
        <strain evidence="3">cv. Darmor-bzh</strain>
    </source>
</reference>
<dbReference type="AlphaFoldDB" id="A0A078FSP3"/>
<reference evidence="2" key="2">
    <citation type="submission" date="2014-06" db="EMBL/GenBank/DDBJ databases">
        <authorList>
            <person name="Genoscope - CEA"/>
        </authorList>
    </citation>
    <scope>NUCLEOTIDE SEQUENCE</scope>
</reference>
<dbReference type="Proteomes" id="UP001295469">
    <property type="component" value="Chromosome C04"/>
</dbReference>